<reference evidence="2" key="2">
    <citation type="submission" date="2020-09" db="EMBL/GenBank/DDBJ databases">
        <authorList>
            <person name="Sun Q."/>
            <person name="Ohkuma M."/>
        </authorList>
    </citation>
    <scope>NUCLEOTIDE SEQUENCE</scope>
    <source>
        <strain evidence="2">JCM 3172</strain>
    </source>
</reference>
<dbReference type="AlphaFoldDB" id="A0A918H084"/>
<feature type="region of interest" description="Disordered" evidence="1">
    <location>
        <begin position="141"/>
        <end position="173"/>
    </location>
</feature>
<evidence type="ECO:0008006" key="4">
    <source>
        <dbReference type="Google" id="ProtNLM"/>
    </source>
</evidence>
<dbReference type="EMBL" id="BMQQ01000004">
    <property type="protein sequence ID" value="GGT24870.1"/>
    <property type="molecule type" value="Genomic_DNA"/>
</dbReference>
<name>A0A918H084_9ACTN</name>
<gene>
    <name evidence="2" type="ORF">GCM10014713_17530</name>
</gene>
<keyword evidence="3" id="KW-1185">Reference proteome</keyword>
<dbReference type="Proteomes" id="UP000619486">
    <property type="component" value="Unassembled WGS sequence"/>
</dbReference>
<protein>
    <recommendedName>
        <fullName evidence="4">Nucleopolyhedrovirus P10 family protein</fullName>
    </recommendedName>
</protein>
<evidence type="ECO:0000313" key="3">
    <source>
        <dbReference type="Proteomes" id="UP000619486"/>
    </source>
</evidence>
<evidence type="ECO:0000256" key="1">
    <source>
        <dbReference type="SAM" id="MobiDB-lite"/>
    </source>
</evidence>
<accession>A0A918H084</accession>
<evidence type="ECO:0000313" key="2">
    <source>
        <dbReference type="EMBL" id="GGT24870.1"/>
    </source>
</evidence>
<reference evidence="2" key="1">
    <citation type="journal article" date="2014" name="Int. J. Syst. Evol. Microbiol.">
        <title>Complete genome sequence of Corynebacterium casei LMG S-19264T (=DSM 44701T), isolated from a smear-ripened cheese.</title>
        <authorList>
            <consortium name="US DOE Joint Genome Institute (JGI-PGF)"/>
            <person name="Walter F."/>
            <person name="Albersmeier A."/>
            <person name="Kalinowski J."/>
            <person name="Ruckert C."/>
        </authorList>
    </citation>
    <scope>NUCLEOTIDE SEQUENCE</scope>
    <source>
        <strain evidence="2">JCM 3172</strain>
    </source>
</reference>
<comment type="caution">
    <text evidence="2">The sequence shown here is derived from an EMBL/GenBank/DDBJ whole genome shotgun (WGS) entry which is preliminary data.</text>
</comment>
<organism evidence="2 3">
    <name type="scientific">Streptomyces purpureus</name>
    <dbReference type="NCBI Taxonomy" id="1951"/>
    <lineage>
        <taxon>Bacteria</taxon>
        <taxon>Bacillati</taxon>
        <taxon>Actinomycetota</taxon>
        <taxon>Actinomycetes</taxon>
        <taxon>Kitasatosporales</taxon>
        <taxon>Streptomycetaceae</taxon>
        <taxon>Streptomyces</taxon>
    </lineage>
</organism>
<sequence>MTADTASGGTGTTGTGWSAAVRGRLGLSRLLPLGGTEDGAWLAERAAVSVLRRAAGEVRGVAPGAMRVRLADPDAPRPSKFPAPPGAAGPGPLLIDGEFVASGDSPLPELAEELRTALFTTGEWLGLTIARVDLRVTGLGDAPPDPGAAPRPTGRTAPAAGAPPGKDVSDAVGAAAGAPLGKDVSDAVGAAAGVPLATAATDPVAAAVLAVDGVDALTTTLGPSVHRAPDHLRVELAVSAGHRPPTVVHAVRRAAETAQPRPLPVTVLITQVR</sequence>
<proteinExistence type="predicted"/>
<feature type="compositionally biased region" description="Low complexity" evidence="1">
    <location>
        <begin position="150"/>
        <end position="173"/>
    </location>
</feature>